<accession>A0A1T4MU88</accession>
<dbReference type="EMBL" id="FUWY01000003">
    <property type="protein sequence ID" value="SJZ70404.1"/>
    <property type="molecule type" value="Genomic_DNA"/>
</dbReference>
<keyword evidence="1" id="KW-0732">Signal</keyword>
<evidence type="ECO:0008006" key="4">
    <source>
        <dbReference type="Google" id="ProtNLM"/>
    </source>
</evidence>
<dbReference type="AlphaFoldDB" id="A0A1T4MU88"/>
<sequence>MIKLLAFLLAFLMLSGCSSPKQLTTTPISEPTVSPTPMPVVTKTEYKMIDLLPQQLLDEVNKLIVDYNARDAKDKYIDLQEIDPITKDSKIQILSPTEVTNGNQGEYNIYLNEKYALNVLLDSDELNVEYKVYGIVLNFYETDKKLYKEERRIIESLKDYLKDYTNLFMGRVFNDVGNEGDGNGEMVPKIHGIKDSVRINSTQDIIDFYRAGIVSEKVDEILKSAYTKNSSTYLIDKDGIPYRFICQCGGENYSTISPFLDEIISVKKEGNNLRVEVMGQKSYTESEKNYFNKVVEVIDLKKESGKWKIVNAYDKDEFNIKSIRVTVPIPYYTD</sequence>
<evidence type="ECO:0000256" key="1">
    <source>
        <dbReference type="SAM" id="SignalP"/>
    </source>
</evidence>
<dbReference type="RefSeq" id="WP_078711811.1">
    <property type="nucleotide sequence ID" value="NZ_FUWY01000003.1"/>
</dbReference>
<dbReference type="STRING" id="118967.SAMN02745191_1410"/>
<feature type="signal peptide" evidence="1">
    <location>
        <begin position="1"/>
        <end position="23"/>
    </location>
</feature>
<dbReference type="PROSITE" id="PS51257">
    <property type="entry name" value="PROKAR_LIPOPROTEIN"/>
    <property type="match status" value="1"/>
</dbReference>
<feature type="chain" id="PRO_5012029658" description="Lipoprotein" evidence="1">
    <location>
        <begin position="24"/>
        <end position="334"/>
    </location>
</feature>
<protein>
    <recommendedName>
        <fullName evidence="4">Lipoprotein</fullName>
    </recommendedName>
</protein>
<proteinExistence type="predicted"/>
<organism evidence="2 3">
    <name type="scientific">Anaerorhabdus furcosa</name>
    <dbReference type="NCBI Taxonomy" id="118967"/>
    <lineage>
        <taxon>Bacteria</taxon>
        <taxon>Bacillati</taxon>
        <taxon>Bacillota</taxon>
        <taxon>Erysipelotrichia</taxon>
        <taxon>Erysipelotrichales</taxon>
        <taxon>Erysipelotrichaceae</taxon>
        <taxon>Anaerorhabdus</taxon>
    </lineage>
</organism>
<evidence type="ECO:0000313" key="3">
    <source>
        <dbReference type="Proteomes" id="UP000243297"/>
    </source>
</evidence>
<dbReference type="Proteomes" id="UP000243297">
    <property type="component" value="Unassembled WGS sequence"/>
</dbReference>
<keyword evidence="3" id="KW-1185">Reference proteome</keyword>
<reference evidence="3" key="1">
    <citation type="submission" date="2017-02" db="EMBL/GenBank/DDBJ databases">
        <authorList>
            <person name="Varghese N."/>
            <person name="Submissions S."/>
        </authorList>
    </citation>
    <scope>NUCLEOTIDE SEQUENCE [LARGE SCALE GENOMIC DNA]</scope>
    <source>
        <strain evidence="3">ATCC 25662</strain>
    </source>
</reference>
<gene>
    <name evidence="2" type="ORF">SAMN02745191_1410</name>
</gene>
<name>A0A1T4MU88_9FIRM</name>
<evidence type="ECO:0000313" key="2">
    <source>
        <dbReference type="EMBL" id="SJZ70404.1"/>
    </source>
</evidence>